<keyword evidence="5" id="KW-0614">Plasmid</keyword>
<sequence length="413" mass="43685">MGQTDYDIVIAGAGQAAAQCAQSLRQGGFPGSIAIIGDEDAAPYERPPLSKEYLAGKRDAARLALRKPEYWQEKQVSLLTGRRVTAVDRAERTLTLTDGARVGYGKLIWATGGRPRRLSCPGAGLAGVHAIRTIADIDALKADLVPGARVVIVGGGYIGLETAAVLRAMGHEVTVLEAQERLLARVTSPPVSAFYAELHRRHGVDVRLSAQVSALRGEGRVNGVELSDGSLIQADIVIVGIGIIPNVEPLALAGLPCPNGVVVDALCRTQDPHILAIGDCALHPNAFAGRAIRLESVQNAVDQGKVAADTILGLEKPYAALPWFWSDQYDVKMQAAGLAMDYEQVLVRGDTTAPGFSVLYLRDGRLIAIDCLNNARDFIQAKALITGGKLIDAARAADPSVELKAVIDGEQAA</sequence>
<keyword evidence="4" id="KW-0560">Oxidoreductase</keyword>
<dbReference type="PRINTS" id="PR00368">
    <property type="entry name" value="FADPNR"/>
</dbReference>
<dbReference type="GO" id="GO:0005737">
    <property type="term" value="C:cytoplasm"/>
    <property type="evidence" value="ECO:0007669"/>
    <property type="project" value="TreeGrafter"/>
</dbReference>
<dbReference type="InterPro" id="IPR036188">
    <property type="entry name" value="FAD/NAD-bd_sf"/>
</dbReference>
<evidence type="ECO:0000313" key="5">
    <source>
        <dbReference type="EMBL" id="AUN33778.1"/>
    </source>
</evidence>
<reference evidence="5 6" key="1">
    <citation type="submission" date="2017-12" db="EMBL/GenBank/DDBJ databases">
        <title>Genomes of bacteria within cyanobacterial aggregates.</title>
        <authorList>
            <person name="Cai H."/>
        </authorList>
    </citation>
    <scope>NUCLEOTIDE SEQUENCE [LARGE SCALE GENOMIC DNA]</scope>
    <source>
        <strain evidence="5 6">TH16</strain>
        <plasmid evidence="5 6">unnamed2</plasmid>
    </source>
</reference>
<accession>A0A2K9NL22</accession>
<dbReference type="KEGG" id="ncb:C0V82_25540"/>
<organism evidence="5 6">
    <name type="scientific">Niveispirillum cyanobacteriorum</name>
    <dbReference type="NCBI Taxonomy" id="1612173"/>
    <lineage>
        <taxon>Bacteria</taxon>
        <taxon>Pseudomonadati</taxon>
        <taxon>Pseudomonadota</taxon>
        <taxon>Alphaproteobacteria</taxon>
        <taxon>Rhodospirillales</taxon>
        <taxon>Azospirillaceae</taxon>
        <taxon>Niveispirillum</taxon>
    </lineage>
</organism>
<dbReference type="Proteomes" id="UP000234752">
    <property type="component" value="Plasmid unnamed2"/>
</dbReference>
<dbReference type="RefSeq" id="WP_102115281.1">
    <property type="nucleotide sequence ID" value="NZ_BMGN01000009.1"/>
</dbReference>
<dbReference type="InterPro" id="IPR016156">
    <property type="entry name" value="FAD/NAD-linked_Rdtase_dimer_sf"/>
</dbReference>
<dbReference type="InterPro" id="IPR028202">
    <property type="entry name" value="Reductase_C"/>
</dbReference>
<keyword evidence="2" id="KW-0285">Flavoprotein</keyword>
<name>A0A2K9NL22_9PROT</name>
<dbReference type="PRINTS" id="PR00411">
    <property type="entry name" value="PNDRDTASEI"/>
</dbReference>
<dbReference type="OrthoDB" id="7809559at2"/>
<comment type="cofactor">
    <cofactor evidence="1">
        <name>FAD</name>
        <dbReference type="ChEBI" id="CHEBI:57692"/>
    </cofactor>
</comment>
<dbReference type="GO" id="GO:0016651">
    <property type="term" value="F:oxidoreductase activity, acting on NAD(P)H"/>
    <property type="evidence" value="ECO:0007669"/>
    <property type="project" value="TreeGrafter"/>
</dbReference>
<evidence type="ECO:0000313" key="6">
    <source>
        <dbReference type="Proteomes" id="UP000234752"/>
    </source>
</evidence>
<dbReference type="SUPFAM" id="SSF55424">
    <property type="entry name" value="FAD/NAD-linked reductases, dimerisation (C-terminal) domain"/>
    <property type="match status" value="1"/>
</dbReference>
<gene>
    <name evidence="5" type="ORF">C0V82_25540</name>
</gene>
<dbReference type="EMBL" id="CP025614">
    <property type="protein sequence ID" value="AUN33778.1"/>
    <property type="molecule type" value="Genomic_DNA"/>
</dbReference>
<dbReference type="PANTHER" id="PTHR43557:SF2">
    <property type="entry name" value="RIESKE DOMAIN-CONTAINING PROTEIN-RELATED"/>
    <property type="match status" value="1"/>
</dbReference>
<protein>
    <submittedName>
        <fullName evidence="5">Pyridine nucleotide-disulfide oxidoreductase</fullName>
    </submittedName>
</protein>
<dbReference type="Pfam" id="PF07992">
    <property type="entry name" value="Pyr_redox_2"/>
    <property type="match status" value="1"/>
</dbReference>
<dbReference type="InterPro" id="IPR050446">
    <property type="entry name" value="FAD-oxidoreductase/Apoptosis"/>
</dbReference>
<keyword evidence="3" id="KW-0274">FAD</keyword>
<evidence type="ECO:0000256" key="4">
    <source>
        <dbReference type="ARBA" id="ARBA00023002"/>
    </source>
</evidence>
<geneLocation type="plasmid" evidence="5 6">
    <name>unnamed2</name>
</geneLocation>
<dbReference type="SUPFAM" id="SSF51905">
    <property type="entry name" value="FAD/NAD(P)-binding domain"/>
    <property type="match status" value="2"/>
</dbReference>
<evidence type="ECO:0000256" key="3">
    <source>
        <dbReference type="ARBA" id="ARBA00022827"/>
    </source>
</evidence>
<proteinExistence type="predicted"/>
<dbReference type="Pfam" id="PF14759">
    <property type="entry name" value="Reductase_C"/>
    <property type="match status" value="1"/>
</dbReference>
<evidence type="ECO:0000256" key="1">
    <source>
        <dbReference type="ARBA" id="ARBA00001974"/>
    </source>
</evidence>
<dbReference type="InterPro" id="IPR023753">
    <property type="entry name" value="FAD/NAD-binding_dom"/>
</dbReference>
<dbReference type="Gene3D" id="3.50.50.60">
    <property type="entry name" value="FAD/NAD(P)-binding domain"/>
    <property type="match status" value="2"/>
</dbReference>
<dbReference type="PANTHER" id="PTHR43557">
    <property type="entry name" value="APOPTOSIS-INDUCING FACTOR 1"/>
    <property type="match status" value="1"/>
</dbReference>
<dbReference type="AlphaFoldDB" id="A0A2K9NL22"/>
<dbReference type="Gene3D" id="3.30.390.30">
    <property type="match status" value="1"/>
</dbReference>
<keyword evidence="6" id="KW-1185">Reference proteome</keyword>
<evidence type="ECO:0000256" key="2">
    <source>
        <dbReference type="ARBA" id="ARBA00022630"/>
    </source>
</evidence>